<protein>
    <recommendedName>
        <fullName evidence="3">BTB domain-containing protein</fullName>
    </recommendedName>
</protein>
<dbReference type="HOGENOM" id="CLU_2209775_0_0_1"/>
<proteinExistence type="predicted"/>
<keyword evidence="2" id="KW-1185">Reference proteome</keyword>
<accession>M2V3Z9</accession>
<evidence type="ECO:0000313" key="1">
    <source>
        <dbReference type="EMBL" id="EMD94722.1"/>
    </source>
</evidence>
<dbReference type="STRING" id="701091.M2V3Z9"/>
<evidence type="ECO:0000313" key="2">
    <source>
        <dbReference type="Proteomes" id="UP000016936"/>
    </source>
</evidence>
<dbReference type="eggNOG" id="ENOG502SY1F">
    <property type="taxonomic scope" value="Eukaryota"/>
</dbReference>
<dbReference type="AlphaFoldDB" id="M2V3Z9"/>
<sequence length="107" mass="12335">MSRTPVLLLPIDDGPILTSEPVKVVVGSSETTSFLNEAHLRASSNFNKMFDRDWKERATRTVALPEVISRPFSTYAKWLYTGCFYTTEPDDRTYSKEKHLNYDKELL</sequence>
<name>M2V3Z9_COCH5</name>
<dbReference type="InterPro" id="IPR011333">
    <property type="entry name" value="SKP1/BTB/POZ_sf"/>
</dbReference>
<gene>
    <name evidence="1" type="ORF">COCHEDRAFT_1210750</name>
</gene>
<organism evidence="1 2">
    <name type="scientific">Cochliobolus heterostrophus (strain C5 / ATCC 48332 / race O)</name>
    <name type="common">Southern corn leaf blight fungus</name>
    <name type="synonym">Bipolaris maydis</name>
    <dbReference type="NCBI Taxonomy" id="701091"/>
    <lineage>
        <taxon>Eukaryota</taxon>
        <taxon>Fungi</taxon>
        <taxon>Dikarya</taxon>
        <taxon>Ascomycota</taxon>
        <taxon>Pezizomycotina</taxon>
        <taxon>Dothideomycetes</taxon>
        <taxon>Pleosporomycetidae</taxon>
        <taxon>Pleosporales</taxon>
        <taxon>Pleosporineae</taxon>
        <taxon>Pleosporaceae</taxon>
        <taxon>Bipolaris</taxon>
    </lineage>
</organism>
<dbReference type="Gene3D" id="3.30.710.10">
    <property type="entry name" value="Potassium Channel Kv1.1, Chain A"/>
    <property type="match status" value="1"/>
</dbReference>
<evidence type="ECO:0008006" key="3">
    <source>
        <dbReference type="Google" id="ProtNLM"/>
    </source>
</evidence>
<dbReference type="Proteomes" id="UP000016936">
    <property type="component" value="Unassembled WGS sequence"/>
</dbReference>
<reference evidence="2" key="2">
    <citation type="journal article" date="2013" name="PLoS Genet.">
        <title>Comparative genome structure, secondary metabolite, and effector coding capacity across Cochliobolus pathogens.</title>
        <authorList>
            <person name="Condon B.J."/>
            <person name="Leng Y."/>
            <person name="Wu D."/>
            <person name="Bushley K.E."/>
            <person name="Ohm R.A."/>
            <person name="Otillar R."/>
            <person name="Martin J."/>
            <person name="Schackwitz W."/>
            <person name="Grimwood J."/>
            <person name="MohdZainudin N."/>
            <person name="Xue C."/>
            <person name="Wang R."/>
            <person name="Manning V.A."/>
            <person name="Dhillon B."/>
            <person name="Tu Z.J."/>
            <person name="Steffenson B.J."/>
            <person name="Salamov A."/>
            <person name="Sun H."/>
            <person name="Lowry S."/>
            <person name="LaButti K."/>
            <person name="Han J."/>
            <person name="Copeland A."/>
            <person name="Lindquist E."/>
            <person name="Barry K."/>
            <person name="Schmutz J."/>
            <person name="Baker S.E."/>
            <person name="Ciuffetti L.M."/>
            <person name="Grigoriev I.V."/>
            <person name="Zhong S."/>
            <person name="Turgeon B.G."/>
        </authorList>
    </citation>
    <scope>NUCLEOTIDE SEQUENCE [LARGE SCALE GENOMIC DNA]</scope>
    <source>
        <strain evidence="2">C5 / ATCC 48332 / race O</strain>
    </source>
</reference>
<dbReference type="EMBL" id="KB445571">
    <property type="protein sequence ID" value="EMD94722.1"/>
    <property type="molecule type" value="Genomic_DNA"/>
</dbReference>
<dbReference type="OrthoDB" id="3673983at2759"/>
<reference evidence="1 2" key="1">
    <citation type="journal article" date="2012" name="PLoS Pathog.">
        <title>Diverse lifestyles and strategies of plant pathogenesis encoded in the genomes of eighteen Dothideomycetes fungi.</title>
        <authorList>
            <person name="Ohm R.A."/>
            <person name="Feau N."/>
            <person name="Henrissat B."/>
            <person name="Schoch C.L."/>
            <person name="Horwitz B.A."/>
            <person name="Barry K.W."/>
            <person name="Condon B.J."/>
            <person name="Copeland A.C."/>
            <person name="Dhillon B."/>
            <person name="Glaser F."/>
            <person name="Hesse C.N."/>
            <person name="Kosti I."/>
            <person name="LaButti K."/>
            <person name="Lindquist E.A."/>
            <person name="Lucas S."/>
            <person name="Salamov A.A."/>
            <person name="Bradshaw R.E."/>
            <person name="Ciuffetti L."/>
            <person name="Hamelin R.C."/>
            <person name="Kema G.H.J."/>
            <person name="Lawrence C."/>
            <person name="Scott J.A."/>
            <person name="Spatafora J.W."/>
            <person name="Turgeon B.G."/>
            <person name="de Wit P.J.G.M."/>
            <person name="Zhong S."/>
            <person name="Goodwin S.B."/>
            <person name="Grigoriev I.V."/>
        </authorList>
    </citation>
    <scope>NUCLEOTIDE SEQUENCE [LARGE SCALE GENOMIC DNA]</scope>
    <source>
        <strain evidence="2">C5 / ATCC 48332 / race O</strain>
    </source>
</reference>